<dbReference type="Proteomes" id="UP001438707">
    <property type="component" value="Unassembled WGS sequence"/>
</dbReference>
<keyword evidence="4" id="KW-1185">Reference proteome</keyword>
<comment type="caution">
    <text evidence="3">The sequence shown here is derived from an EMBL/GenBank/DDBJ whole genome shotgun (WGS) entry which is preliminary data.</text>
</comment>
<name>A0AAW1SFV5_9CHLO</name>
<feature type="compositionally biased region" description="Polar residues" evidence="1">
    <location>
        <begin position="61"/>
        <end position="71"/>
    </location>
</feature>
<evidence type="ECO:0000256" key="2">
    <source>
        <dbReference type="SAM" id="SignalP"/>
    </source>
</evidence>
<feature type="compositionally biased region" description="Basic and acidic residues" evidence="1">
    <location>
        <begin position="84"/>
        <end position="101"/>
    </location>
</feature>
<feature type="chain" id="PRO_5043889708" evidence="2">
    <location>
        <begin position="19"/>
        <end position="575"/>
    </location>
</feature>
<organism evidence="3 4">
    <name type="scientific">Apatococcus lobatus</name>
    <dbReference type="NCBI Taxonomy" id="904363"/>
    <lineage>
        <taxon>Eukaryota</taxon>
        <taxon>Viridiplantae</taxon>
        <taxon>Chlorophyta</taxon>
        <taxon>core chlorophytes</taxon>
        <taxon>Trebouxiophyceae</taxon>
        <taxon>Chlorellales</taxon>
        <taxon>Chlorellaceae</taxon>
        <taxon>Apatococcus</taxon>
    </lineage>
</organism>
<evidence type="ECO:0000256" key="1">
    <source>
        <dbReference type="SAM" id="MobiDB-lite"/>
    </source>
</evidence>
<accession>A0AAW1SFV5</accession>
<sequence length="575" mass="63761">MQYQSALCLFLCTSVASGLTALADKSSARPAPASPQHTARQLAQQNDVTHRTVLSAEAKSGPSSHAAQSLPASGAIPSLAFDASGDKEAETNDTSPRRDPALDPSSLNAARAESAAISIQAQNLNSSLQGSTTRADNLLGRPHEAAEEHSGSLVKSNIRSHSLLSTASAGSSIPFSSHECWWEGTPEEEENFKDLTPASHHTVCNYTNLLIWNQQVFYVAKQPHPRLPKVRMAYEGSMWIESLDIKIVSPDDFPEAWPAAPSQRLPAVLFWYISHFGNYGHIFSEHAPNMHVLACNFLGFCDYKNTEQRQNLHILFTNTIDKWLVGQWPPQIDEMWPCWSEHRPTLLHDHPPERQDQLILVEYAAAGIGPKCRSIFFCRPFFGAGPPAADDMEGFRKRMTACMGIPGDTTLDYLEPPVVAVMNRQHGKGRSIHNGDELAAVYNQIAVLVQVHGAGLANAIFLPQGAVVVDIMQKGFYARISWSMRSVRDYKNLQLGYIPLAEQMSHLLPISLDSPEYQDLTPEERVRVDNADCPRPELQETCTRWWWYGSSIIVDGIQAEQAVWMAMHHVGRGRP</sequence>
<dbReference type="AlphaFoldDB" id="A0AAW1SFV5"/>
<dbReference type="InterPro" id="IPR007657">
    <property type="entry name" value="Glycosyltransferase_61"/>
</dbReference>
<feature type="region of interest" description="Disordered" evidence="1">
    <location>
        <begin position="56"/>
        <end position="109"/>
    </location>
</feature>
<dbReference type="GO" id="GO:0016757">
    <property type="term" value="F:glycosyltransferase activity"/>
    <property type="evidence" value="ECO:0007669"/>
    <property type="project" value="InterPro"/>
</dbReference>
<protein>
    <submittedName>
        <fullName evidence="3">Uncharacterized protein</fullName>
    </submittedName>
</protein>
<dbReference type="PANTHER" id="PTHR20961">
    <property type="entry name" value="GLYCOSYLTRANSFERASE"/>
    <property type="match status" value="1"/>
</dbReference>
<dbReference type="EMBL" id="JALJOS010000001">
    <property type="protein sequence ID" value="KAK9844717.1"/>
    <property type="molecule type" value="Genomic_DNA"/>
</dbReference>
<evidence type="ECO:0000313" key="3">
    <source>
        <dbReference type="EMBL" id="KAK9844717.1"/>
    </source>
</evidence>
<reference evidence="3 4" key="1">
    <citation type="journal article" date="2024" name="Nat. Commun.">
        <title>Phylogenomics reveals the evolutionary origins of lichenization in chlorophyte algae.</title>
        <authorList>
            <person name="Puginier C."/>
            <person name="Libourel C."/>
            <person name="Otte J."/>
            <person name="Skaloud P."/>
            <person name="Haon M."/>
            <person name="Grisel S."/>
            <person name="Petersen M."/>
            <person name="Berrin J.G."/>
            <person name="Delaux P.M."/>
            <person name="Dal Grande F."/>
            <person name="Keller J."/>
        </authorList>
    </citation>
    <scope>NUCLEOTIDE SEQUENCE [LARGE SCALE GENOMIC DNA]</scope>
    <source>
        <strain evidence="3 4">SAG 2145</strain>
    </source>
</reference>
<keyword evidence="2" id="KW-0732">Signal</keyword>
<feature type="signal peptide" evidence="2">
    <location>
        <begin position="1"/>
        <end position="18"/>
    </location>
</feature>
<gene>
    <name evidence="3" type="ORF">WJX74_005891</name>
</gene>
<evidence type="ECO:0000313" key="4">
    <source>
        <dbReference type="Proteomes" id="UP001438707"/>
    </source>
</evidence>
<proteinExistence type="predicted"/>